<keyword evidence="1" id="KW-0732">Signal</keyword>
<dbReference type="STRING" id="493.BWD07_02685"/>
<accession>A0A448D9R5</accession>
<evidence type="ECO:0000313" key="2">
    <source>
        <dbReference type="EMBL" id="VEF02478.1"/>
    </source>
</evidence>
<dbReference type="KEGG" id="nci:NCTC10296_01813"/>
<reference evidence="2 3" key="1">
    <citation type="submission" date="2018-12" db="EMBL/GenBank/DDBJ databases">
        <authorList>
            <consortium name="Pathogen Informatics"/>
        </authorList>
    </citation>
    <scope>NUCLEOTIDE SEQUENCE [LARGE SCALE GENOMIC DNA]</scope>
    <source>
        <strain evidence="2 3">NCTC10296</strain>
    </source>
</reference>
<keyword evidence="3" id="KW-1185">Reference proteome</keyword>
<proteinExistence type="predicted"/>
<gene>
    <name evidence="2" type="ORF">NCTC10296_01813</name>
</gene>
<dbReference type="InterPro" id="IPR009649">
    <property type="entry name" value="TraU"/>
</dbReference>
<name>A0A448D9R5_9NEIS</name>
<dbReference type="EMBL" id="LR134313">
    <property type="protein sequence ID" value="VEF02478.1"/>
    <property type="molecule type" value="Genomic_DNA"/>
</dbReference>
<organism evidence="2 3">
    <name type="scientific">Neisseria canis</name>
    <dbReference type="NCBI Taxonomy" id="493"/>
    <lineage>
        <taxon>Bacteria</taxon>
        <taxon>Pseudomonadati</taxon>
        <taxon>Pseudomonadota</taxon>
        <taxon>Betaproteobacteria</taxon>
        <taxon>Neisseriales</taxon>
        <taxon>Neisseriaceae</taxon>
        <taxon>Neisseria</taxon>
    </lineage>
</organism>
<dbReference type="Proteomes" id="UP000279284">
    <property type="component" value="Chromosome"/>
</dbReference>
<sequence>MKVKRFSLIALVAAGLTAWPLAATANTCSNAGMETLMQFDFDSAFPLRIMGQTVVEGGDVPNPPGATSKSICKCGEEPYVIYGYTRGMWLPTRFVEVVREATCSPVYGSSVKTMLQQLAKVNGVAAKSVKAGTNLTGGGEGMNAYETGFRHYHSWSFPYSDMYGWTPRCFHKGDELETSITQPAWSGSDQVFSNLLYPEWMALGVLTATPLFDLAAHTASCAANTTGVGWGMVDDAGYWLGGCMGMNLPAVGVMSSERGNIIGTSTILNRSIMVSNRTGGFASMKTVGDDALCSPIPAPFPAKSEFKAAMLFPYPENGSGADSGDSVEGAVSAQLSGAVADFFNIGSKGAHRLGASDFSWAKGRNDQSTNSNDTDAVYLLWRWVDCCEFD</sequence>
<dbReference type="OrthoDB" id="9788211at2"/>
<dbReference type="AlphaFoldDB" id="A0A448D9R5"/>
<dbReference type="Pfam" id="PF06834">
    <property type="entry name" value="TraU"/>
    <property type="match status" value="1"/>
</dbReference>
<evidence type="ECO:0000256" key="1">
    <source>
        <dbReference type="SAM" id="SignalP"/>
    </source>
</evidence>
<protein>
    <submittedName>
        <fullName evidence="2">Protein TraU</fullName>
    </submittedName>
</protein>
<dbReference type="RefSeq" id="WP_085415836.1">
    <property type="nucleotide sequence ID" value="NZ_CAUJPY010000007.1"/>
</dbReference>
<feature type="signal peptide" evidence="1">
    <location>
        <begin position="1"/>
        <end position="25"/>
    </location>
</feature>
<feature type="chain" id="PRO_5019517095" evidence="1">
    <location>
        <begin position="26"/>
        <end position="390"/>
    </location>
</feature>
<evidence type="ECO:0000313" key="3">
    <source>
        <dbReference type="Proteomes" id="UP000279284"/>
    </source>
</evidence>